<dbReference type="EMBL" id="MAAX01000188">
    <property type="protein sequence ID" value="OUS10831.1"/>
    <property type="molecule type" value="Genomic_DNA"/>
</dbReference>
<feature type="chain" id="PRO_5012667552" description="Lipocalin-like domain-containing protein" evidence="1">
    <location>
        <begin position="21"/>
        <end position="158"/>
    </location>
</feature>
<evidence type="ECO:0000256" key="1">
    <source>
        <dbReference type="SAM" id="SignalP"/>
    </source>
</evidence>
<proteinExistence type="predicted"/>
<dbReference type="Proteomes" id="UP000196102">
    <property type="component" value="Unassembled WGS sequence"/>
</dbReference>
<organism evidence="3 4">
    <name type="scientific">Nonlabens dokdonensis</name>
    <dbReference type="NCBI Taxonomy" id="328515"/>
    <lineage>
        <taxon>Bacteria</taxon>
        <taxon>Pseudomonadati</taxon>
        <taxon>Bacteroidota</taxon>
        <taxon>Flavobacteriia</taxon>
        <taxon>Flavobacteriales</taxon>
        <taxon>Flavobacteriaceae</taxon>
        <taxon>Nonlabens</taxon>
    </lineage>
</organism>
<gene>
    <name evidence="3" type="ORF">A9Q93_12370</name>
</gene>
<accession>A0A1Z8AKH3</accession>
<dbReference type="InterPro" id="IPR024311">
    <property type="entry name" value="Lipocalin-like"/>
</dbReference>
<name>A0A1Z8AKH3_9FLAO</name>
<comment type="caution">
    <text evidence="3">The sequence shown here is derived from an EMBL/GenBank/DDBJ whole genome shotgun (WGS) entry which is preliminary data.</text>
</comment>
<feature type="signal peptide" evidence="1">
    <location>
        <begin position="1"/>
        <end position="20"/>
    </location>
</feature>
<dbReference type="AlphaFoldDB" id="A0A1Z8AKH3"/>
<dbReference type="RefSeq" id="WP_303687759.1">
    <property type="nucleotide sequence ID" value="NZ_CAJXYO010000050.1"/>
</dbReference>
<dbReference type="PROSITE" id="PS51257">
    <property type="entry name" value="PROKAR_LIPOPROTEIN"/>
    <property type="match status" value="1"/>
</dbReference>
<sequence>MKSNLIIAFLAILITGCASTNAVKNTEKSINGNWSLSSITYDGNGSFNSTLFQDSDASCFMDSSWYFISNNNRGTYKLNDTCSTIQRKFIWTIPGDKSATAGELLLKITDEDYKSASNDGYKLKITSLTEYTMTLTIETFVDGQKVDVNLNFNKSILV</sequence>
<keyword evidence="1" id="KW-0732">Signal</keyword>
<reference evidence="4" key="1">
    <citation type="journal article" date="2017" name="Proc. Natl. Acad. Sci. U.S.A.">
        <title>Simulation of Deepwater Horizon oil plume reveals substrate specialization within a complex community of hydrocarbon-degraders.</title>
        <authorList>
            <person name="Hu P."/>
            <person name="Dubinsky E.A."/>
            <person name="Probst A.J."/>
            <person name="Wang J."/>
            <person name="Sieber C.M.K."/>
            <person name="Tom L.M."/>
            <person name="Gardinali P."/>
            <person name="Banfield J.F."/>
            <person name="Atlas R.M."/>
            <person name="Andersen G.L."/>
        </authorList>
    </citation>
    <scope>NUCLEOTIDE SEQUENCE [LARGE SCALE GENOMIC DNA]</scope>
</reference>
<feature type="domain" description="Lipocalin-like" evidence="2">
    <location>
        <begin position="30"/>
        <end position="135"/>
    </location>
</feature>
<evidence type="ECO:0000259" key="2">
    <source>
        <dbReference type="Pfam" id="PF13648"/>
    </source>
</evidence>
<evidence type="ECO:0000313" key="3">
    <source>
        <dbReference type="EMBL" id="OUS10831.1"/>
    </source>
</evidence>
<protein>
    <recommendedName>
        <fullName evidence="2">Lipocalin-like domain-containing protein</fullName>
    </recommendedName>
</protein>
<dbReference type="Pfam" id="PF13648">
    <property type="entry name" value="Lipocalin_4"/>
    <property type="match status" value="1"/>
</dbReference>
<evidence type="ECO:0000313" key="4">
    <source>
        <dbReference type="Proteomes" id="UP000196102"/>
    </source>
</evidence>